<comment type="caution">
    <text evidence="1">The sequence shown here is derived from an EMBL/GenBank/DDBJ whole genome shotgun (WGS) entry which is preliminary data.</text>
</comment>
<gene>
    <name evidence="1" type="ORF">ACGTZG_00445</name>
</gene>
<dbReference type="Proteomes" id="UP001605989">
    <property type="component" value="Unassembled WGS sequence"/>
</dbReference>
<evidence type="ECO:0000313" key="2">
    <source>
        <dbReference type="Proteomes" id="UP001605989"/>
    </source>
</evidence>
<accession>A0ABW7DJU6</accession>
<reference evidence="1 2" key="1">
    <citation type="submission" date="2024-10" db="EMBL/GenBank/DDBJ databases">
        <authorList>
            <person name="Sang B.-I."/>
            <person name="Prabhaharan D."/>
        </authorList>
    </citation>
    <scope>NUCLEOTIDE SEQUENCE [LARGE SCALE GENOMIC DNA]</scope>
    <source>
        <strain evidence="1 2">MH</strain>
    </source>
</reference>
<protein>
    <submittedName>
        <fullName evidence="1">Phage tail protein</fullName>
    </submittedName>
</protein>
<dbReference type="EMBL" id="JBIEKR010000001">
    <property type="protein sequence ID" value="MFG6271655.1"/>
    <property type="molecule type" value="Genomic_DNA"/>
</dbReference>
<proteinExistence type="predicted"/>
<keyword evidence="2" id="KW-1185">Reference proteome</keyword>
<evidence type="ECO:0000313" key="1">
    <source>
        <dbReference type="EMBL" id="MFG6271655.1"/>
    </source>
</evidence>
<sequence length="121" mass="13778">MNVFPSDEIPKPLVQSASNIGNTHVETISPSTISTETDGGYKQTRPRNTRMKSTWTYSWANLTDVQYQTLRTFYKSVGTADMFTFTDYSLGESHTVRFAGDWSGQYYHPTGWSVTLQFEEV</sequence>
<organism evidence="1 2">
    <name type="scientific">Megasphaera hexanoica</name>
    <dbReference type="NCBI Taxonomy" id="1675036"/>
    <lineage>
        <taxon>Bacteria</taxon>
        <taxon>Bacillati</taxon>
        <taxon>Bacillota</taxon>
        <taxon>Negativicutes</taxon>
        <taxon>Veillonellales</taxon>
        <taxon>Veillonellaceae</taxon>
        <taxon>Megasphaera</taxon>
    </lineage>
</organism>
<dbReference type="RefSeq" id="WP_113855929.1">
    <property type="nucleotide sequence ID" value="NZ_CP011940.1"/>
</dbReference>
<name>A0ABW7DJU6_9FIRM</name>